<dbReference type="Proteomes" id="UP000389128">
    <property type="component" value="Unassembled WGS sequence"/>
</dbReference>
<keyword evidence="3 6" id="KW-0378">Hydrolase</keyword>
<dbReference type="OrthoDB" id="9807210at2"/>
<dbReference type="SUPFAM" id="SSF51338">
    <property type="entry name" value="Composite domain of metallo-dependent hydrolases"/>
    <property type="match status" value="1"/>
</dbReference>
<evidence type="ECO:0000313" key="7">
    <source>
        <dbReference type="Proteomes" id="UP000389128"/>
    </source>
</evidence>
<proteinExistence type="inferred from homology"/>
<dbReference type="CDD" id="cd01298">
    <property type="entry name" value="ATZ_TRZ_like"/>
    <property type="match status" value="1"/>
</dbReference>
<name>A0A6C2D048_9RHOO</name>
<dbReference type="Pfam" id="PF01979">
    <property type="entry name" value="Amidohydro_1"/>
    <property type="match status" value="1"/>
</dbReference>
<gene>
    <name evidence="6" type="ORF">ETQ85_09275</name>
</gene>
<organism evidence="6 7">
    <name type="scientific">Zoogloea oleivorans</name>
    <dbReference type="NCBI Taxonomy" id="1552750"/>
    <lineage>
        <taxon>Bacteria</taxon>
        <taxon>Pseudomonadati</taxon>
        <taxon>Pseudomonadota</taxon>
        <taxon>Betaproteobacteria</taxon>
        <taxon>Rhodocyclales</taxon>
        <taxon>Zoogloeaceae</taxon>
        <taxon>Zoogloea</taxon>
    </lineage>
</organism>
<dbReference type="SUPFAM" id="SSF51556">
    <property type="entry name" value="Metallo-dependent hydrolases"/>
    <property type="match status" value="1"/>
</dbReference>
<dbReference type="Gene3D" id="2.30.40.10">
    <property type="entry name" value="Urease, subunit C, domain 1"/>
    <property type="match status" value="1"/>
</dbReference>
<comment type="similarity">
    <text evidence="1">Belongs to the metallo-dependent hydrolases superfamily. ATZ/TRZ family.</text>
</comment>
<protein>
    <submittedName>
        <fullName evidence="6">8-oxoguanine deaminase</fullName>
        <ecNumber evidence="6">3.5.4.32</ecNumber>
    </submittedName>
</protein>
<dbReference type="EMBL" id="SDKK01000007">
    <property type="protein sequence ID" value="TYC59790.1"/>
    <property type="molecule type" value="Genomic_DNA"/>
</dbReference>
<dbReference type="GO" id="GO:0019239">
    <property type="term" value="F:deaminase activity"/>
    <property type="evidence" value="ECO:0007669"/>
    <property type="project" value="UniProtKB-ARBA"/>
</dbReference>
<feature type="domain" description="Amidohydrolase-related" evidence="5">
    <location>
        <begin position="66"/>
        <end position="402"/>
    </location>
</feature>
<sequence>MVERLYLRRAMVLATQNADRREIRDGAVLTEGSRILQVGSTAELDAWLARHPEHSPTRTLDASGCVVVPGLVNCHHHMYQTLTRSIGTAKGLALFDWLKMLYRVWAGLTPEAVRVSTQIALAELLLSGATTVADHLYLFPNGCRLDDEIEAAREMGVRFHPTRGSMSVGESAGGLPPDTLVEREGDILADSQRLIDTWHDPAAHSMLRIGLAPCSPFSVSGDLMRESARLARSHHRVGLHTHLAETLDEDRYCVERFGMRPIDYAESVDWLGPDVWFAHMVHPDAGEIGRLAHTCTGVCHCPSSNMILASGIAPVRAMQDAGVRVGLGVDGSASNDGNHMLGEARQAMLLQRVGWPGFESDAARFSAREALDLATLGGARTLNRDDIGSLEAGKAADLVAFRVDDLGHAGALGDPLAALLTCAPASAWLSIINGRIIVEDGRLPGLDLGPLIERHNALSHDLLCKAGLA</sequence>
<accession>A0A6C2D048</accession>
<evidence type="ECO:0000259" key="5">
    <source>
        <dbReference type="Pfam" id="PF01979"/>
    </source>
</evidence>
<evidence type="ECO:0000256" key="4">
    <source>
        <dbReference type="ARBA" id="ARBA00022833"/>
    </source>
</evidence>
<dbReference type="NCBIfam" id="NF006055">
    <property type="entry name" value="PRK08203.1"/>
    <property type="match status" value="1"/>
</dbReference>
<dbReference type="GO" id="GO:0046872">
    <property type="term" value="F:metal ion binding"/>
    <property type="evidence" value="ECO:0007669"/>
    <property type="project" value="UniProtKB-KW"/>
</dbReference>
<keyword evidence="7" id="KW-1185">Reference proteome</keyword>
<dbReference type="PANTHER" id="PTHR43794">
    <property type="entry name" value="AMINOHYDROLASE SSNA-RELATED"/>
    <property type="match status" value="1"/>
</dbReference>
<keyword evidence="4" id="KW-0862">Zinc</keyword>
<evidence type="ECO:0000313" key="6">
    <source>
        <dbReference type="EMBL" id="TYC59790.1"/>
    </source>
</evidence>
<dbReference type="PANTHER" id="PTHR43794:SF11">
    <property type="entry name" value="AMIDOHYDROLASE-RELATED DOMAIN-CONTAINING PROTEIN"/>
    <property type="match status" value="1"/>
</dbReference>
<evidence type="ECO:0000256" key="2">
    <source>
        <dbReference type="ARBA" id="ARBA00022723"/>
    </source>
</evidence>
<dbReference type="InterPro" id="IPR011059">
    <property type="entry name" value="Metal-dep_hydrolase_composite"/>
</dbReference>
<evidence type="ECO:0000256" key="1">
    <source>
        <dbReference type="ARBA" id="ARBA00006745"/>
    </source>
</evidence>
<dbReference type="GO" id="GO:0102127">
    <property type="term" value="F:8-oxoguanine deaminase activity"/>
    <property type="evidence" value="ECO:0007669"/>
    <property type="project" value="UniProtKB-EC"/>
</dbReference>
<dbReference type="InterPro" id="IPR032466">
    <property type="entry name" value="Metal_Hydrolase"/>
</dbReference>
<evidence type="ECO:0000256" key="3">
    <source>
        <dbReference type="ARBA" id="ARBA00022801"/>
    </source>
</evidence>
<dbReference type="FunFam" id="3.20.20.140:FF:000014">
    <property type="entry name" value="5-methylthioadenosine/S-adenosylhomocysteine deaminase"/>
    <property type="match status" value="1"/>
</dbReference>
<dbReference type="AlphaFoldDB" id="A0A6C2D048"/>
<comment type="caution">
    <text evidence="6">The sequence shown here is derived from an EMBL/GenBank/DDBJ whole genome shotgun (WGS) entry which is preliminary data.</text>
</comment>
<dbReference type="InterPro" id="IPR006680">
    <property type="entry name" value="Amidohydro-rel"/>
</dbReference>
<dbReference type="Gene3D" id="3.20.20.140">
    <property type="entry name" value="Metal-dependent hydrolases"/>
    <property type="match status" value="1"/>
</dbReference>
<dbReference type="InterPro" id="IPR050287">
    <property type="entry name" value="MTA/SAH_deaminase"/>
</dbReference>
<reference evidence="6 7" key="1">
    <citation type="submission" date="2019-01" db="EMBL/GenBank/DDBJ databases">
        <title>Zoogloea oleivorans genome sequencing and assembly.</title>
        <authorList>
            <person name="Tancsics A."/>
            <person name="Farkas M."/>
            <person name="Kriszt B."/>
            <person name="Maroti G."/>
            <person name="Horvath B."/>
        </authorList>
    </citation>
    <scope>NUCLEOTIDE SEQUENCE [LARGE SCALE GENOMIC DNA]</scope>
    <source>
        <strain evidence="6 7">Buc</strain>
    </source>
</reference>
<keyword evidence="2" id="KW-0479">Metal-binding</keyword>
<dbReference type="EC" id="3.5.4.32" evidence="6"/>